<name>A0A2T9YJ48_9FUNG</name>
<dbReference type="GO" id="GO:0015179">
    <property type="term" value="F:L-amino acid transmembrane transporter activity"/>
    <property type="evidence" value="ECO:0007669"/>
    <property type="project" value="TreeGrafter"/>
</dbReference>
<gene>
    <name evidence="8" type="ORF">BB561_003872</name>
</gene>
<feature type="transmembrane region" description="Helical" evidence="6">
    <location>
        <begin position="165"/>
        <end position="188"/>
    </location>
</feature>
<protein>
    <recommendedName>
        <fullName evidence="7">Amino acid transporter transmembrane domain-containing protein</fullName>
    </recommendedName>
</protein>
<evidence type="ECO:0000256" key="4">
    <source>
        <dbReference type="ARBA" id="ARBA00022989"/>
    </source>
</evidence>
<accession>A0A2T9YJ48</accession>
<evidence type="ECO:0000313" key="9">
    <source>
        <dbReference type="Proteomes" id="UP000245383"/>
    </source>
</evidence>
<feature type="transmembrane region" description="Helical" evidence="6">
    <location>
        <begin position="200"/>
        <end position="227"/>
    </location>
</feature>
<dbReference type="STRING" id="133385.A0A2T9YJ48"/>
<comment type="subcellular location">
    <subcellularLocation>
        <location evidence="1">Membrane</location>
        <topology evidence="1">Multi-pass membrane protein</topology>
    </subcellularLocation>
</comment>
<evidence type="ECO:0000256" key="6">
    <source>
        <dbReference type="SAM" id="Phobius"/>
    </source>
</evidence>
<evidence type="ECO:0000256" key="2">
    <source>
        <dbReference type="ARBA" id="ARBA00008066"/>
    </source>
</evidence>
<keyword evidence="3 6" id="KW-0812">Transmembrane</keyword>
<dbReference type="Pfam" id="PF01490">
    <property type="entry name" value="Aa_trans"/>
    <property type="match status" value="2"/>
</dbReference>
<comment type="similarity">
    <text evidence="2">Belongs to the amino acid/polyamine transporter 2 family.</text>
</comment>
<evidence type="ECO:0000313" key="8">
    <source>
        <dbReference type="EMBL" id="PVU92366.1"/>
    </source>
</evidence>
<comment type="caution">
    <text evidence="8">The sequence shown here is derived from an EMBL/GenBank/DDBJ whole genome shotgun (WGS) entry which is preliminary data.</text>
</comment>
<dbReference type="Proteomes" id="UP000245383">
    <property type="component" value="Unassembled WGS sequence"/>
</dbReference>
<evidence type="ECO:0000256" key="3">
    <source>
        <dbReference type="ARBA" id="ARBA00022692"/>
    </source>
</evidence>
<dbReference type="AlphaFoldDB" id="A0A2T9YJ48"/>
<reference evidence="8 9" key="1">
    <citation type="journal article" date="2018" name="MBio">
        <title>Comparative Genomics Reveals the Core Gene Toolbox for the Fungus-Insect Symbiosis.</title>
        <authorList>
            <person name="Wang Y."/>
            <person name="Stata M."/>
            <person name="Wang W."/>
            <person name="Stajich J.E."/>
            <person name="White M.M."/>
            <person name="Moncalvo J.M."/>
        </authorList>
    </citation>
    <scope>NUCLEOTIDE SEQUENCE [LARGE SCALE GENOMIC DNA]</scope>
    <source>
        <strain evidence="8 9">SWE-8-4</strain>
    </source>
</reference>
<dbReference type="PANTHER" id="PTHR22950">
    <property type="entry name" value="AMINO ACID TRANSPORTER"/>
    <property type="match status" value="1"/>
</dbReference>
<evidence type="ECO:0000259" key="7">
    <source>
        <dbReference type="Pfam" id="PF01490"/>
    </source>
</evidence>
<keyword evidence="9" id="KW-1185">Reference proteome</keyword>
<feature type="transmembrane region" description="Helical" evidence="6">
    <location>
        <begin position="117"/>
        <end position="140"/>
    </location>
</feature>
<organism evidence="8 9">
    <name type="scientific">Smittium simulii</name>
    <dbReference type="NCBI Taxonomy" id="133385"/>
    <lineage>
        <taxon>Eukaryota</taxon>
        <taxon>Fungi</taxon>
        <taxon>Fungi incertae sedis</taxon>
        <taxon>Zoopagomycota</taxon>
        <taxon>Kickxellomycotina</taxon>
        <taxon>Harpellomycetes</taxon>
        <taxon>Harpellales</taxon>
        <taxon>Legeriomycetaceae</taxon>
        <taxon>Smittium</taxon>
    </lineage>
</organism>
<feature type="transmembrane region" description="Helical" evidence="6">
    <location>
        <begin position="350"/>
        <end position="370"/>
    </location>
</feature>
<evidence type="ECO:0000256" key="1">
    <source>
        <dbReference type="ARBA" id="ARBA00004141"/>
    </source>
</evidence>
<proteinExistence type="inferred from homology"/>
<evidence type="ECO:0000256" key="5">
    <source>
        <dbReference type="ARBA" id="ARBA00023136"/>
    </source>
</evidence>
<dbReference type="InterPro" id="IPR013057">
    <property type="entry name" value="AA_transpt_TM"/>
</dbReference>
<dbReference type="PANTHER" id="PTHR22950:SF349">
    <property type="entry name" value="AMINO ACID TRANSPORTER TRANSMEMBRANE DOMAIN-CONTAINING PROTEIN"/>
    <property type="match status" value="1"/>
</dbReference>
<dbReference type="OrthoDB" id="40134at2759"/>
<feature type="domain" description="Amino acid transporter transmembrane" evidence="7">
    <location>
        <begin position="29"/>
        <end position="142"/>
    </location>
</feature>
<dbReference type="GO" id="GO:0005774">
    <property type="term" value="C:vacuolar membrane"/>
    <property type="evidence" value="ECO:0007669"/>
    <property type="project" value="TreeGrafter"/>
</dbReference>
<feature type="domain" description="Amino acid transporter transmembrane" evidence="7">
    <location>
        <begin position="161"/>
        <end position="369"/>
    </location>
</feature>
<feature type="transmembrane region" description="Helical" evidence="6">
    <location>
        <begin position="317"/>
        <end position="338"/>
    </location>
</feature>
<keyword evidence="5 6" id="KW-0472">Membrane</keyword>
<feature type="transmembrane region" description="Helical" evidence="6">
    <location>
        <begin position="247"/>
        <end position="271"/>
    </location>
</feature>
<sequence length="378" mass="41508">MEISTTQHTNYGAIDEHTSLIQENKQLASNYDTFLSICCIIMGTGILQLPSTLKEGGWVGLVYIILAGILSNYTGILTVKCLYTEHGERLGTLADSGRAAFGDIGYTLTNEFKKYSLLAAGAIFILLAGINFNSLAVTLFDLQPNLTLCLKKRLGSDFEYPPTTIIRIFGFPVSFSSICFAFGGNLLWPEIEMGMKYPKSFNAVLSASNAAVTILYLLVAASAYSVFGNNVTSPVLLDFTASFVLTLAYLFITAHVVLTAPLLLIGAANDWAKDLSNKFYPDGGWSTLHRNILRLLMVAFSVATVLVVPNFEKLVAFFSSLTSALLIFVIPAVFYIKIYRSRINFGILDYAWLYFIIFVGAFCFIFGSYLSGIDLIYG</sequence>
<feature type="transmembrane region" description="Helical" evidence="6">
    <location>
        <begin position="31"/>
        <end position="49"/>
    </location>
</feature>
<feature type="transmembrane region" description="Helical" evidence="6">
    <location>
        <begin position="61"/>
        <end position="83"/>
    </location>
</feature>
<keyword evidence="4 6" id="KW-1133">Transmembrane helix</keyword>
<dbReference type="EMBL" id="MBFR01000164">
    <property type="protein sequence ID" value="PVU92366.1"/>
    <property type="molecule type" value="Genomic_DNA"/>
</dbReference>
<feature type="transmembrane region" description="Helical" evidence="6">
    <location>
        <begin position="292"/>
        <end position="311"/>
    </location>
</feature>